<evidence type="ECO:0000313" key="3">
    <source>
        <dbReference type="Proteomes" id="UP001498398"/>
    </source>
</evidence>
<sequence length="334" mass="36067">MRVSSAICCLADEQNVNLVARTSTRSTSSKTASSTSGTHSSTTGHSSATTTGTGTHSSATSSSSGTGTSTSSSATASSTKGATCSRKTTRSLFSRATRQCGDKVTLKKKEYTLGESLGQGAAGEVFDVVEKVESHEAVCKVYNNAAEGLEECKRAKKAEQGIDEEKQADGTLVGFQIKIPGDKLNEWETWKAYFKDKKVSSTTQKQCRDLMQAVREGIADDVVEQSEKPGVDYYHSDYANVGNVHIKGTSPDSLVVKIFDWSHVTPKGSKTKQQIRDEVMNRLKNDKNPLNVFKKTTSRESSTHNAFSDASCNPDLFGPNPWADRRSVKFSNSA</sequence>
<dbReference type="EMBL" id="JBANRG010000054">
    <property type="protein sequence ID" value="KAK7443537.1"/>
    <property type="molecule type" value="Genomic_DNA"/>
</dbReference>
<reference evidence="2 3" key="1">
    <citation type="submission" date="2024-01" db="EMBL/GenBank/DDBJ databases">
        <title>A draft genome for the cacao thread blight pathogen Marasmiellus scandens.</title>
        <authorList>
            <person name="Baruah I.K."/>
            <person name="Leung J."/>
            <person name="Bukari Y."/>
            <person name="Amoako-Attah I."/>
            <person name="Meinhardt L.W."/>
            <person name="Bailey B.A."/>
            <person name="Cohen S.P."/>
        </authorList>
    </citation>
    <scope>NUCLEOTIDE SEQUENCE [LARGE SCALE GENOMIC DNA]</scope>
    <source>
        <strain evidence="2 3">GH-19</strain>
    </source>
</reference>
<comment type="caution">
    <text evidence="2">The sequence shown here is derived from an EMBL/GenBank/DDBJ whole genome shotgun (WGS) entry which is preliminary data.</text>
</comment>
<evidence type="ECO:0000313" key="2">
    <source>
        <dbReference type="EMBL" id="KAK7443537.1"/>
    </source>
</evidence>
<evidence type="ECO:0000256" key="1">
    <source>
        <dbReference type="SAM" id="MobiDB-lite"/>
    </source>
</evidence>
<accession>A0ABR1J1K1</accession>
<proteinExistence type="predicted"/>
<dbReference type="Proteomes" id="UP001498398">
    <property type="component" value="Unassembled WGS sequence"/>
</dbReference>
<organism evidence="2 3">
    <name type="scientific">Marasmiellus scandens</name>
    <dbReference type="NCBI Taxonomy" id="2682957"/>
    <lineage>
        <taxon>Eukaryota</taxon>
        <taxon>Fungi</taxon>
        <taxon>Dikarya</taxon>
        <taxon>Basidiomycota</taxon>
        <taxon>Agaricomycotina</taxon>
        <taxon>Agaricomycetes</taxon>
        <taxon>Agaricomycetidae</taxon>
        <taxon>Agaricales</taxon>
        <taxon>Marasmiineae</taxon>
        <taxon>Omphalotaceae</taxon>
        <taxon>Marasmiellus</taxon>
    </lineage>
</organism>
<keyword evidence="3" id="KW-1185">Reference proteome</keyword>
<feature type="region of interest" description="Disordered" evidence="1">
    <location>
        <begin position="22"/>
        <end position="82"/>
    </location>
</feature>
<protein>
    <submittedName>
        <fullName evidence="2">Uncharacterized protein</fullName>
    </submittedName>
</protein>
<name>A0ABR1J1K1_9AGAR</name>
<gene>
    <name evidence="2" type="ORF">VKT23_015710</name>
</gene>